<comment type="cofactor">
    <cofactor evidence="1">
        <name>Zn(2+)</name>
        <dbReference type="ChEBI" id="CHEBI:29105"/>
    </cofactor>
</comment>
<dbReference type="InterPro" id="IPR050246">
    <property type="entry name" value="Class_II_FBP_aldolase"/>
</dbReference>
<dbReference type="Pfam" id="PF01116">
    <property type="entry name" value="F_bP_aldolase"/>
    <property type="match status" value="1"/>
</dbReference>
<dbReference type="Gene3D" id="3.20.20.70">
    <property type="entry name" value="Aldolase class I"/>
    <property type="match status" value="1"/>
</dbReference>
<dbReference type="InterPro" id="IPR013785">
    <property type="entry name" value="Aldolase_TIM"/>
</dbReference>
<dbReference type="PANTHER" id="PTHR30304:SF0">
    <property type="entry name" value="D-TAGATOSE-1,6-BISPHOSPHATE ALDOLASE SUBUNIT GATY-RELATED"/>
    <property type="match status" value="1"/>
</dbReference>
<dbReference type="EMBL" id="CP155571">
    <property type="protein sequence ID" value="XFO73652.1"/>
    <property type="molecule type" value="Genomic_DNA"/>
</dbReference>
<name>A0ABZ3J5I9_SPOA4</name>
<protein>
    <submittedName>
        <fullName evidence="2">Fructose-bisphosphate aldolase</fullName>
        <ecNumber evidence="2">4.1.2.13</ecNumber>
    </submittedName>
</protein>
<dbReference type="InterPro" id="IPR000771">
    <property type="entry name" value="FBA_II"/>
</dbReference>
<dbReference type="GO" id="GO:0004332">
    <property type="term" value="F:fructose-bisphosphate aldolase activity"/>
    <property type="evidence" value="ECO:0007669"/>
    <property type="project" value="UniProtKB-EC"/>
</dbReference>
<accession>A0ABZ3J5I9</accession>
<evidence type="ECO:0000313" key="2">
    <source>
        <dbReference type="EMBL" id="XFO73652.1"/>
    </source>
</evidence>
<keyword evidence="3" id="KW-1185">Reference proteome</keyword>
<dbReference type="RefSeq" id="WP_245692916.1">
    <property type="nucleotide sequence ID" value="NZ_CP155571.1"/>
</dbReference>
<keyword evidence="2" id="KW-0456">Lyase</keyword>
<gene>
    <name evidence="2" type="primary">fba_2</name>
    <name evidence="2" type="ORF">SPACI_037590</name>
</gene>
<dbReference type="SUPFAM" id="SSF51569">
    <property type="entry name" value="Aldolase"/>
    <property type="match status" value="1"/>
</dbReference>
<evidence type="ECO:0000313" key="3">
    <source>
        <dbReference type="Proteomes" id="UP000216052"/>
    </source>
</evidence>
<evidence type="ECO:0000256" key="1">
    <source>
        <dbReference type="ARBA" id="ARBA00001947"/>
    </source>
</evidence>
<dbReference type="EC" id="4.1.2.13" evidence="2"/>
<dbReference type="Proteomes" id="UP000216052">
    <property type="component" value="Chromosome"/>
</dbReference>
<reference evidence="2" key="1">
    <citation type="submission" date="2024-05" db="EMBL/GenBank/DDBJ databases">
        <title>Isolation and characterization of Sporomusa carbonis sp. nov., a carboxydotrophic hydrogenogen in the genus of Sporomusa isolated from a charcoal burning pile.</title>
        <authorList>
            <person name="Boeer T."/>
            <person name="Rosenbaum F."/>
            <person name="Eysell L."/>
            <person name="Mueller V."/>
            <person name="Daniel R."/>
            <person name="Poehlein A."/>
        </authorList>
    </citation>
    <scope>NUCLEOTIDE SEQUENCE [LARGE SCALE GENOMIC DNA]</scope>
    <source>
        <strain evidence="2">DSM 3132</strain>
    </source>
</reference>
<proteinExistence type="predicted"/>
<sequence>MLVNFKDILNEAYSKHYAVGSFNGYNFETFKGIIDAGWETRTPVILAFGAKYLPNMSLATAYALAKSLGEELETPVCLHLDHCSDLATVFRAIRTGFGSVMYDGSALPFAENIKNTRLVCKIAHACGITVEAELGCLASVRANRKRHFRLPG</sequence>
<organism evidence="2 3">
    <name type="scientific">Sporomusa acidovorans (strain ATCC 49682 / DSM 3132 / Mol)</name>
    <dbReference type="NCBI Taxonomy" id="1123286"/>
    <lineage>
        <taxon>Bacteria</taxon>
        <taxon>Bacillati</taxon>
        <taxon>Bacillota</taxon>
        <taxon>Negativicutes</taxon>
        <taxon>Selenomonadales</taxon>
        <taxon>Sporomusaceae</taxon>
        <taxon>Sporomusa</taxon>
    </lineage>
</organism>
<dbReference type="PANTHER" id="PTHR30304">
    <property type="entry name" value="D-TAGATOSE-1,6-BISPHOSPHATE ALDOLASE"/>
    <property type="match status" value="1"/>
</dbReference>